<dbReference type="InterPro" id="IPR044878">
    <property type="entry name" value="UbiA_sf"/>
</dbReference>
<keyword evidence="3 5" id="KW-1133">Transmembrane helix</keyword>
<dbReference type="AlphaFoldDB" id="A0A376CNI2"/>
<dbReference type="PANTHER" id="PTHR42723">
    <property type="entry name" value="CHLOROPHYLL SYNTHASE"/>
    <property type="match status" value="1"/>
</dbReference>
<evidence type="ECO:0000256" key="2">
    <source>
        <dbReference type="ARBA" id="ARBA00022692"/>
    </source>
</evidence>
<dbReference type="Gene3D" id="1.10.357.140">
    <property type="entry name" value="UbiA prenyltransferase"/>
    <property type="match status" value="1"/>
</dbReference>
<dbReference type="Gene3D" id="1.20.120.1780">
    <property type="entry name" value="UbiA prenyltransferase"/>
    <property type="match status" value="1"/>
</dbReference>
<keyword evidence="7" id="KW-1185">Reference proteome</keyword>
<feature type="transmembrane region" description="Helical" evidence="5">
    <location>
        <begin position="20"/>
        <end position="47"/>
    </location>
</feature>
<evidence type="ECO:0000313" key="6">
    <source>
        <dbReference type="EMBL" id="STC69218.1"/>
    </source>
</evidence>
<feature type="transmembrane region" description="Helical" evidence="5">
    <location>
        <begin position="163"/>
        <end position="185"/>
    </location>
</feature>
<dbReference type="InterPro" id="IPR050475">
    <property type="entry name" value="Prenyltransferase_related"/>
</dbReference>
<proteinExistence type="predicted"/>
<dbReference type="EMBL" id="UFXQ01000001">
    <property type="protein sequence ID" value="STC69218.1"/>
    <property type="molecule type" value="Genomic_DNA"/>
</dbReference>
<reference evidence="6 7" key="1">
    <citation type="submission" date="2018-06" db="EMBL/GenBank/DDBJ databases">
        <authorList>
            <consortium name="Pathogen Informatics"/>
            <person name="Doyle S."/>
        </authorList>
    </citation>
    <scope>NUCLEOTIDE SEQUENCE [LARGE SCALE GENOMIC DNA]</scope>
    <source>
        <strain evidence="6 7">NCTC11862</strain>
    </source>
</reference>
<dbReference type="PANTHER" id="PTHR42723:SF1">
    <property type="entry name" value="CHLOROPHYLL SYNTHASE, CHLOROPLASTIC"/>
    <property type="match status" value="1"/>
</dbReference>
<evidence type="ECO:0000256" key="4">
    <source>
        <dbReference type="ARBA" id="ARBA00023136"/>
    </source>
</evidence>
<dbReference type="OrthoDB" id="1416782at2"/>
<evidence type="ECO:0000256" key="5">
    <source>
        <dbReference type="SAM" id="Phobius"/>
    </source>
</evidence>
<protein>
    <submittedName>
        <fullName evidence="6">Prenyltransferase</fullName>
    </submittedName>
</protein>
<organism evidence="6 7">
    <name type="scientific">Corynebacterium pilosum</name>
    <dbReference type="NCBI Taxonomy" id="35756"/>
    <lineage>
        <taxon>Bacteria</taxon>
        <taxon>Bacillati</taxon>
        <taxon>Actinomycetota</taxon>
        <taxon>Actinomycetes</taxon>
        <taxon>Mycobacteriales</taxon>
        <taxon>Corynebacteriaceae</taxon>
        <taxon>Corynebacterium</taxon>
    </lineage>
</organism>
<dbReference type="Pfam" id="PF01040">
    <property type="entry name" value="UbiA"/>
    <property type="match status" value="1"/>
</dbReference>
<keyword evidence="2 5" id="KW-0812">Transmembrane</keyword>
<keyword evidence="4 5" id="KW-0472">Membrane</keyword>
<dbReference type="NCBIfam" id="NF009608">
    <property type="entry name" value="PRK13105.1"/>
    <property type="match status" value="1"/>
</dbReference>
<accession>A0A376CNI2</accession>
<sequence length="284" mass="30529">MELCRVVLASSRPISWVNTAFPFAAAYLFAGGGVTWQLIVGTIFFLIPYNIAIYGINDVFDYESDMRNPRKGGLEGSVLHPRWHAPVLWASAITTVPFIVALVIGGTWSSTSWLALAMFTVVAYSAKGLRFKEKPVLDSMTSSAHFATPAMVGAAMVEPHIPGPFWVAIGSFFLWGMASHALGAVQDIHADREGGLTSVATELGARTTTRASAIVYLVAAALLLTLPAPAWIVAFAGLGYAANAARFWNVDDAHAEDTRRAWRVFLVLNYVVGAIVTIALVSVL</sequence>
<evidence type="ECO:0000313" key="7">
    <source>
        <dbReference type="Proteomes" id="UP000254467"/>
    </source>
</evidence>
<feature type="transmembrane region" description="Helical" evidence="5">
    <location>
        <begin position="214"/>
        <end position="241"/>
    </location>
</feature>
<feature type="transmembrane region" description="Helical" evidence="5">
    <location>
        <begin position="261"/>
        <end position="283"/>
    </location>
</feature>
<dbReference type="GO" id="GO:0016765">
    <property type="term" value="F:transferase activity, transferring alkyl or aryl (other than methyl) groups"/>
    <property type="evidence" value="ECO:0007669"/>
    <property type="project" value="InterPro"/>
</dbReference>
<evidence type="ECO:0000256" key="3">
    <source>
        <dbReference type="ARBA" id="ARBA00022989"/>
    </source>
</evidence>
<dbReference type="CDD" id="cd13966">
    <property type="entry name" value="PT_UbiA_4"/>
    <property type="match status" value="1"/>
</dbReference>
<dbReference type="STRING" id="35756.GCA_001044155_00012"/>
<dbReference type="RefSeq" id="WP_018582690.1">
    <property type="nucleotide sequence ID" value="NZ_LDYD01000001.1"/>
</dbReference>
<comment type="subcellular location">
    <subcellularLocation>
        <location evidence="1">Membrane</location>
        <topology evidence="1">Multi-pass membrane protein</topology>
    </subcellularLocation>
</comment>
<dbReference type="InterPro" id="IPR000537">
    <property type="entry name" value="UbiA_prenyltransferase"/>
</dbReference>
<gene>
    <name evidence="6" type="primary">ubiA</name>
    <name evidence="6" type="ORF">NCTC11862_00999</name>
</gene>
<feature type="transmembrane region" description="Helical" evidence="5">
    <location>
        <begin position="87"/>
        <end position="105"/>
    </location>
</feature>
<dbReference type="Proteomes" id="UP000254467">
    <property type="component" value="Unassembled WGS sequence"/>
</dbReference>
<evidence type="ECO:0000256" key="1">
    <source>
        <dbReference type="ARBA" id="ARBA00004141"/>
    </source>
</evidence>
<dbReference type="GO" id="GO:0016020">
    <property type="term" value="C:membrane"/>
    <property type="evidence" value="ECO:0007669"/>
    <property type="project" value="UniProtKB-SubCell"/>
</dbReference>
<keyword evidence="6" id="KW-0808">Transferase</keyword>
<name>A0A376CNI2_9CORY</name>